<dbReference type="PANTHER" id="PTHR12010:SF2">
    <property type="entry name" value="40S RIBOSOMAL PROTEIN S29"/>
    <property type="match status" value="1"/>
</dbReference>
<keyword evidence="7" id="KW-1185">Reference proteome</keyword>
<proteinExistence type="inferred from homology"/>
<keyword evidence="5" id="KW-0687">Ribonucleoprotein</keyword>
<comment type="cofactor">
    <cofactor evidence="1">
        <name>Zn(2+)</name>
        <dbReference type="ChEBI" id="CHEBI:29105"/>
    </cofactor>
</comment>
<dbReference type="GO" id="GO:0002181">
    <property type="term" value="P:cytoplasmic translation"/>
    <property type="evidence" value="ECO:0007669"/>
    <property type="project" value="TreeGrafter"/>
</dbReference>
<dbReference type="Pfam" id="PF00253">
    <property type="entry name" value="Ribosomal_S14"/>
    <property type="match status" value="1"/>
</dbReference>
<evidence type="ECO:0000256" key="1">
    <source>
        <dbReference type="ARBA" id="ARBA00001947"/>
    </source>
</evidence>
<dbReference type="EMBL" id="VJMJ01000041">
    <property type="protein sequence ID" value="KAF0741110.1"/>
    <property type="molecule type" value="Genomic_DNA"/>
</dbReference>
<comment type="similarity">
    <text evidence="2">Belongs to the universal ribosomal protein uS14 family.</text>
</comment>
<name>A0A6G0XLG1_9STRA</name>
<accession>A0A6G0XLG1</accession>
<gene>
    <name evidence="6" type="ORF">Ae201684_003678</name>
</gene>
<dbReference type="GO" id="GO:0003735">
    <property type="term" value="F:structural constituent of ribosome"/>
    <property type="evidence" value="ECO:0007669"/>
    <property type="project" value="InterPro"/>
</dbReference>
<evidence type="ECO:0000256" key="4">
    <source>
        <dbReference type="ARBA" id="ARBA00022980"/>
    </source>
</evidence>
<dbReference type="InterPro" id="IPR018271">
    <property type="entry name" value="Ribosomal_uS14_CS"/>
</dbReference>
<comment type="caution">
    <text evidence="6">The sequence shown here is derived from an EMBL/GenBank/DDBJ whole genome shotgun (WGS) entry which is preliminary data.</text>
</comment>
<dbReference type="GO" id="GO:0022627">
    <property type="term" value="C:cytosolic small ribosomal subunit"/>
    <property type="evidence" value="ECO:0007669"/>
    <property type="project" value="TreeGrafter"/>
</dbReference>
<evidence type="ECO:0000256" key="5">
    <source>
        <dbReference type="ARBA" id="ARBA00023274"/>
    </source>
</evidence>
<reference evidence="6 7" key="1">
    <citation type="submission" date="2019-07" db="EMBL/GenBank/DDBJ databases">
        <title>Genomics analysis of Aphanomyces spp. identifies a new class of oomycete effector associated with host adaptation.</title>
        <authorList>
            <person name="Gaulin E."/>
        </authorList>
    </citation>
    <scope>NUCLEOTIDE SEQUENCE [LARGE SCALE GENOMIC DNA]</scope>
    <source>
        <strain evidence="6 7">ATCC 201684</strain>
    </source>
</reference>
<evidence type="ECO:0008006" key="8">
    <source>
        <dbReference type="Google" id="ProtNLM"/>
    </source>
</evidence>
<evidence type="ECO:0000313" key="7">
    <source>
        <dbReference type="Proteomes" id="UP000481153"/>
    </source>
</evidence>
<dbReference type="InterPro" id="IPR039744">
    <property type="entry name" value="RIbosomal_uS14_euk_arc"/>
</dbReference>
<dbReference type="InterPro" id="IPR001209">
    <property type="entry name" value="Ribosomal_uS14"/>
</dbReference>
<evidence type="ECO:0000313" key="6">
    <source>
        <dbReference type="EMBL" id="KAF0741110.1"/>
    </source>
</evidence>
<keyword evidence="3" id="KW-0862">Zinc</keyword>
<organism evidence="6 7">
    <name type="scientific">Aphanomyces euteiches</name>
    <dbReference type="NCBI Taxonomy" id="100861"/>
    <lineage>
        <taxon>Eukaryota</taxon>
        <taxon>Sar</taxon>
        <taxon>Stramenopiles</taxon>
        <taxon>Oomycota</taxon>
        <taxon>Saprolegniomycetes</taxon>
        <taxon>Saprolegniales</taxon>
        <taxon>Verrucalvaceae</taxon>
        <taxon>Aphanomyces</taxon>
    </lineage>
</organism>
<dbReference type="Proteomes" id="UP000481153">
    <property type="component" value="Unassembled WGS sequence"/>
</dbReference>
<dbReference type="AlphaFoldDB" id="A0A6G0XLG1"/>
<dbReference type="FunFam" id="4.10.830.10:FF:000002">
    <property type="entry name" value="40S ribosomal protein S29"/>
    <property type="match status" value="1"/>
</dbReference>
<protein>
    <recommendedName>
        <fullName evidence="8">40S ribosomal protein S29</fullName>
    </recommendedName>
</protein>
<evidence type="ECO:0000256" key="3">
    <source>
        <dbReference type="ARBA" id="ARBA00022833"/>
    </source>
</evidence>
<dbReference type="PANTHER" id="PTHR12010">
    <property type="entry name" value="40S RIBOSOMAL PROTEIN S29"/>
    <property type="match status" value="1"/>
</dbReference>
<dbReference type="InterPro" id="IPR043140">
    <property type="entry name" value="Ribosomal_uS14_sf"/>
</dbReference>
<sequence>MTNLTYTHPRTYGKDSKHCRACATTRGVISKYGLNMCRRCFRERATQIGFVKENIDAICVLCSTVKAAPNRMMVGSLAIRVCPRMSSDAAVLRTKGHPNKSYDYLH</sequence>
<dbReference type="GO" id="GO:0008270">
    <property type="term" value="F:zinc ion binding"/>
    <property type="evidence" value="ECO:0007669"/>
    <property type="project" value="InterPro"/>
</dbReference>
<keyword evidence="4" id="KW-0689">Ribosomal protein</keyword>
<dbReference type="Gene3D" id="4.10.830.10">
    <property type="entry name" value="30s Ribosomal Protein S14, Chain N"/>
    <property type="match status" value="1"/>
</dbReference>
<dbReference type="PROSITE" id="PS00527">
    <property type="entry name" value="RIBOSOMAL_S14"/>
    <property type="match status" value="1"/>
</dbReference>
<evidence type="ECO:0000256" key="2">
    <source>
        <dbReference type="ARBA" id="ARBA00009083"/>
    </source>
</evidence>
<dbReference type="NCBIfam" id="NF004424">
    <property type="entry name" value="PRK05766.1"/>
    <property type="match status" value="1"/>
</dbReference>